<reference evidence="4 7" key="2">
    <citation type="journal article" date="2020" name="Front. Plant Sci.">
        <title>Isolation of Rhizosphere Bacteria That Improve Quality and Water Stress Tolerance in Greenhouse Ornamentals.</title>
        <authorList>
            <person name="Nordstedt N.P."/>
            <person name="Jones M.L."/>
        </authorList>
    </citation>
    <scope>NUCLEOTIDE SEQUENCE [LARGE SCALE GENOMIC DNA]</scope>
    <source>
        <strain evidence="4 7">C6C2</strain>
    </source>
</reference>
<dbReference type="RefSeq" id="WP_079216190.1">
    <property type="nucleotide sequence ID" value="NZ_CP018845.1"/>
</dbReference>
<keyword evidence="2" id="KW-0378">Hydrolase</keyword>
<dbReference type="Proteomes" id="UP000197596">
    <property type="component" value="Unassembled WGS sequence"/>
</dbReference>
<sequence length="131" mass="15069">MRARFISSIFMKYWLVLLTALMLAAPAHARGPEPGLIPEVTIDQLPREAQQTMALIRQGGPFPYDKDGSVFGNYEGVLPRQKRGYYHEFTVKTPRARNRGARRIISGGDPRSSGEYYYTSDHYKTFRRIRD</sequence>
<evidence type="ECO:0000313" key="5">
    <source>
        <dbReference type="EMBL" id="OWY29087.1"/>
    </source>
</evidence>
<dbReference type="Proteomes" id="UP000536746">
    <property type="component" value="Unassembled WGS sequence"/>
</dbReference>
<reference evidence="5 6" key="1">
    <citation type="submission" date="2017-06" db="EMBL/GenBank/DDBJ databases">
        <title>Herbaspirillum phytohormonus sp. nov., isolated from the root nodule of Robinia pseudoacacia in lead-zinc mine.</title>
        <authorList>
            <person name="Fan M."/>
            <person name="Lin Y."/>
        </authorList>
    </citation>
    <scope>NUCLEOTIDE SEQUENCE [LARGE SCALE GENOMIC DNA]</scope>
    <source>
        <strain evidence="5 6">HZ10</strain>
    </source>
</reference>
<proteinExistence type="predicted"/>
<name>A0A246WRR6_9BURK</name>
<dbReference type="OrthoDB" id="5326845at2"/>
<dbReference type="EMBL" id="NJGU01000005">
    <property type="protein sequence ID" value="OWY29087.1"/>
    <property type="molecule type" value="Genomic_DNA"/>
</dbReference>
<dbReference type="EMBL" id="JABFMT010000031">
    <property type="protein sequence ID" value="NUU03955.1"/>
    <property type="molecule type" value="Genomic_DNA"/>
</dbReference>
<comment type="caution">
    <text evidence="5">The sequence shown here is derived from an EMBL/GenBank/DDBJ whole genome shotgun (WGS) entry which is preliminary data.</text>
</comment>
<dbReference type="Gene3D" id="3.10.450.30">
    <property type="entry name" value="Microbial ribonucleases"/>
    <property type="match status" value="1"/>
</dbReference>
<evidence type="ECO:0000256" key="3">
    <source>
        <dbReference type="SAM" id="SignalP"/>
    </source>
</evidence>
<evidence type="ECO:0000256" key="2">
    <source>
        <dbReference type="ARBA" id="ARBA00022801"/>
    </source>
</evidence>
<gene>
    <name evidence="5" type="ORF">CEJ42_09440</name>
    <name evidence="4" type="ORF">HNO84_20290</name>
</gene>
<keyword evidence="1" id="KW-0540">Nuclease</keyword>
<evidence type="ECO:0000256" key="1">
    <source>
        <dbReference type="ARBA" id="ARBA00022722"/>
    </source>
</evidence>
<keyword evidence="7" id="KW-1185">Reference proteome</keyword>
<accession>A0A246WRR6</accession>
<dbReference type="GO" id="GO:0016787">
    <property type="term" value="F:hydrolase activity"/>
    <property type="evidence" value="ECO:0007669"/>
    <property type="project" value="UniProtKB-KW"/>
</dbReference>
<protein>
    <submittedName>
        <fullName evidence="5">Ribonuclease</fullName>
    </submittedName>
</protein>
<evidence type="ECO:0000313" key="7">
    <source>
        <dbReference type="Proteomes" id="UP000536746"/>
    </source>
</evidence>
<evidence type="ECO:0000313" key="4">
    <source>
        <dbReference type="EMBL" id="NUU03955.1"/>
    </source>
</evidence>
<dbReference type="InterPro" id="IPR000026">
    <property type="entry name" value="N1-like"/>
</dbReference>
<feature type="signal peptide" evidence="3">
    <location>
        <begin position="1"/>
        <end position="29"/>
    </location>
</feature>
<dbReference type="InterPro" id="IPR016191">
    <property type="entry name" value="Ribonuclease/ribotoxin"/>
</dbReference>
<dbReference type="AlphaFoldDB" id="A0A246WRR6"/>
<feature type="chain" id="PRO_5012196702" evidence="3">
    <location>
        <begin position="30"/>
        <end position="131"/>
    </location>
</feature>
<dbReference type="GO" id="GO:0004521">
    <property type="term" value="F:RNA endonuclease activity"/>
    <property type="evidence" value="ECO:0007669"/>
    <property type="project" value="InterPro"/>
</dbReference>
<keyword evidence="3" id="KW-0732">Signal</keyword>
<dbReference type="GO" id="GO:0003723">
    <property type="term" value="F:RNA binding"/>
    <property type="evidence" value="ECO:0007669"/>
    <property type="project" value="InterPro"/>
</dbReference>
<dbReference type="CDD" id="cd00607">
    <property type="entry name" value="RNase_Sa"/>
    <property type="match status" value="1"/>
</dbReference>
<organism evidence="5 6">
    <name type="scientific">Herbaspirillum robiniae</name>
    <dbReference type="NCBI Taxonomy" id="2014887"/>
    <lineage>
        <taxon>Bacteria</taxon>
        <taxon>Pseudomonadati</taxon>
        <taxon>Pseudomonadota</taxon>
        <taxon>Betaproteobacteria</taxon>
        <taxon>Burkholderiales</taxon>
        <taxon>Oxalobacteraceae</taxon>
        <taxon>Herbaspirillum</taxon>
    </lineage>
</organism>
<dbReference type="Pfam" id="PF00545">
    <property type="entry name" value="Ribonuclease"/>
    <property type="match status" value="1"/>
</dbReference>
<dbReference type="SUPFAM" id="SSF53933">
    <property type="entry name" value="Microbial ribonucleases"/>
    <property type="match status" value="1"/>
</dbReference>
<evidence type="ECO:0000313" key="6">
    <source>
        <dbReference type="Proteomes" id="UP000197596"/>
    </source>
</evidence>